<dbReference type="PANTHER" id="PTHR22912">
    <property type="entry name" value="DISULFIDE OXIDOREDUCTASE"/>
    <property type="match status" value="1"/>
</dbReference>
<feature type="binding site" evidence="12">
    <location>
        <position position="252"/>
    </location>
    <ligand>
        <name>NAD(+)</name>
        <dbReference type="ChEBI" id="CHEBI:57540"/>
    </ligand>
</feature>
<dbReference type="Pfam" id="PF02852">
    <property type="entry name" value="Pyr_redox_dim"/>
    <property type="match status" value="1"/>
</dbReference>
<feature type="disulfide bond" description="Redox-active" evidence="13">
    <location>
        <begin position="91"/>
        <end position="96"/>
    </location>
</feature>
<keyword evidence="6 14" id="KW-0560">Oxidoreductase</keyword>
<name>A0A0S6UBN0_NEOTH</name>
<dbReference type="InterPro" id="IPR004099">
    <property type="entry name" value="Pyr_nucl-diS_OxRdtase_dimer"/>
</dbReference>
<evidence type="ECO:0000259" key="16">
    <source>
        <dbReference type="Pfam" id="PF07992"/>
    </source>
</evidence>
<dbReference type="PROSITE" id="PS00076">
    <property type="entry name" value="PYRIDINE_REDOX_1"/>
    <property type="match status" value="1"/>
</dbReference>
<dbReference type="Proteomes" id="UP000063718">
    <property type="component" value="Unassembled WGS sequence"/>
</dbReference>
<dbReference type="Gene3D" id="3.30.390.30">
    <property type="match status" value="1"/>
</dbReference>
<dbReference type="InterPro" id="IPR023753">
    <property type="entry name" value="FAD/NAD-binding_dom"/>
</dbReference>
<evidence type="ECO:0000256" key="1">
    <source>
        <dbReference type="ARBA" id="ARBA00007532"/>
    </source>
</evidence>
<dbReference type="GO" id="GO:0004148">
    <property type="term" value="F:dihydrolipoyl dehydrogenase (NADH) activity"/>
    <property type="evidence" value="ECO:0007669"/>
    <property type="project" value="UniProtKB-EC"/>
</dbReference>
<dbReference type="InterPro" id="IPR050151">
    <property type="entry name" value="Class-I_Pyr_Nuc-Dis_Oxidored"/>
</dbReference>
<proteinExistence type="inferred from homology"/>
<comment type="cofactor">
    <cofactor evidence="12 14">
        <name>FAD</name>
        <dbReference type="ChEBI" id="CHEBI:57692"/>
    </cofactor>
    <text evidence="12 14">Binds 1 FAD per subunit.</text>
</comment>
<evidence type="ECO:0000256" key="4">
    <source>
        <dbReference type="ARBA" id="ARBA00022630"/>
    </source>
</evidence>
<keyword evidence="4 14" id="KW-0285">Flavoprotein</keyword>
<dbReference type="AlphaFoldDB" id="A0A0S6UBN0"/>
<feature type="domain" description="FAD/NAD(P)-binding" evidence="16">
    <location>
        <begin position="54"/>
        <end position="372"/>
    </location>
</feature>
<evidence type="ECO:0000256" key="7">
    <source>
        <dbReference type="ARBA" id="ARBA00023027"/>
    </source>
</evidence>
<feature type="binding site" evidence="12">
    <location>
        <begin position="192"/>
        <end position="194"/>
    </location>
    <ligand>
        <name>FAD</name>
        <dbReference type="ChEBI" id="CHEBI:57692"/>
    </ligand>
</feature>
<dbReference type="EMBL" id="DF238840">
    <property type="protein sequence ID" value="GAF24905.1"/>
    <property type="molecule type" value="Genomic_DNA"/>
</dbReference>
<evidence type="ECO:0000256" key="2">
    <source>
        <dbReference type="ARBA" id="ARBA00012608"/>
    </source>
</evidence>
<keyword evidence="8" id="KW-1015">Disulfide bond</keyword>
<evidence type="ECO:0000256" key="10">
    <source>
        <dbReference type="ARBA" id="ARBA00049187"/>
    </source>
</evidence>
<feature type="binding site" evidence="12">
    <location>
        <position position="357"/>
    </location>
    <ligand>
        <name>FAD</name>
        <dbReference type="ChEBI" id="CHEBI:57692"/>
    </ligand>
</feature>
<evidence type="ECO:0000256" key="12">
    <source>
        <dbReference type="PIRSR" id="PIRSR000350-3"/>
    </source>
</evidence>
<evidence type="ECO:0000256" key="6">
    <source>
        <dbReference type="ARBA" id="ARBA00023002"/>
    </source>
</evidence>
<dbReference type="PRINTS" id="PR00368">
    <property type="entry name" value="FADPNR"/>
</dbReference>
<comment type="miscellaneous">
    <text evidence="14">The active site is a redox-active disulfide bond.</text>
</comment>
<evidence type="ECO:0000256" key="14">
    <source>
        <dbReference type="RuleBase" id="RU003692"/>
    </source>
</evidence>
<accession>A0A0S6UBN0</accession>
<dbReference type="InterPro" id="IPR012999">
    <property type="entry name" value="Pyr_OxRdtase_I_AS"/>
</dbReference>
<evidence type="ECO:0000256" key="8">
    <source>
        <dbReference type="ARBA" id="ARBA00023157"/>
    </source>
</evidence>
<evidence type="ECO:0000259" key="15">
    <source>
        <dbReference type="Pfam" id="PF02852"/>
    </source>
</evidence>
<keyword evidence="17" id="KW-0670">Pyruvate</keyword>
<dbReference type="InterPro" id="IPR016156">
    <property type="entry name" value="FAD/NAD-linked_Rdtase_dimer_sf"/>
</dbReference>
<keyword evidence="5 12" id="KW-0274">FAD</keyword>
<evidence type="ECO:0000256" key="13">
    <source>
        <dbReference type="PIRSR" id="PIRSR000350-4"/>
    </source>
</evidence>
<comment type="catalytic activity">
    <reaction evidence="10 14">
        <text>N(6)-[(R)-dihydrolipoyl]-L-lysyl-[protein] + NAD(+) = N(6)-[(R)-lipoyl]-L-lysyl-[protein] + NADH + H(+)</text>
        <dbReference type="Rhea" id="RHEA:15045"/>
        <dbReference type="Rhea" id="RHEA-COMP:10474"/>
        <dbReference type="Rhea" id="RHEA-COMP:10475"/>
        <dbReference type="ChEBI" id="CHEBI:15378"/>
        <dbReference type="ChEBI" id="CHEBI:57540"/>
        <dbReference type="ChEBI" id="CHEBI:57945"/>
        <dbReference type="ChEBI" id="CHEBI:83099"/>
        <dbReference type="ChEBI" id="CHEBI:83100"/>
        <dbReference type="EC" id="1.8.1.4"/>
    </reaction>
</comment>
<dbReference type="PRINTS" id="PR00411">
    <property type="entry name" value="PNDRDTASEI"/>
</dbReference>
<dbReference type="InterPro" id="IPR001100">
    <property type="entry name" value="Pyr_nuc-diS_OxRdtase"/>
</dbReference>
<keyword evidence="7 12" id="KW-0520">NAD</keyword>
<protein>
    <recommendedName>
        <fullName evidence="3 14">Dihydrolipoyl dehydrogenase</fullName>
        <ecNumber evidence="2 14">1.8.1.4</ecNumber>
    </recommendedName>
</protein>
<organism evidence="17">
    <name type="scientific">Moorella thermoacetica Y72</name>
    <dbReference type="NCBI Taxonomy" id="1325331"/>
    <lineage>
        <taxon>Bacteria</taxon>
        <taxon>Bacillati</taxon>
        <taxon>Bacillota</taxon>
        <taxon>Clostridia</taxon>
        <taxon>Neomoorellales</taxon>
        <taxon>Neomoorellaceae</taxon>
        <taxon>Neomoorella</taxon>
    </lineage>
</organism>
<dbReference type="PIRSF" id="PIRSF000350">
    <property type="entry name" value="Mercury_reductase_MerA"/>
    <property type="match status" value="1"/>
</dbReference>
<dbReference type="GO" id="GO:0006103">
    <property type="term" value="P:2-oxoglutarate metabolic process"/>
    <property type="evidence" value="ECO:0007669"/>
    <property type="project" value="TreeGrafter"/>
</dbReference>
<dbReference type="InterPro" id="IPR036188">
    <property type="entry name" value="FAD/NAD-bd_sf"/>
</dbReference>
<dbReference type="NCBIfam" id="TIGR01350">
    <property type="entry name" value="lipoamide_DH"/>
    <property type="match status" value="1"/>
</dbReference>
<feature type="binding site" evidence="12">
    <location>
        <position position="316"/>
    </location>
    <ligand>
        <name>NAD(+)</name>
        <dbReference type="ChEBI" id="CHEBI:57540"/>
    </ligand>
</feature>
<dbReference type="InterPro" id="IPR006258">
    <property type="entry name" value="Lipoamide_DH"/>
</dbReference>
<evidence type="ECO:0000256" key="5">
    <source>
        <dbReference type="ARBA" id="ARBA00022827"/>
    </source>
</evidence>
<comment type="similarity">
    <text evidence="1 14">Belongs to the class-I pyridine nucleotide-disulfide oxidoreductase family.</text>
</comment>
<sequence>MVIRAQKSFMMGAKGERSWTGLGGAIVTLHGSGGCFYRLGSAKVIGLEGFSMSYQIAIIGGGPGGYVAAIRAAQLGAKVVVIEQDALGGTCLNRGCIPTKALLAGAAMVRGIKGAAAFGIDVEDYRVDYARLAARKDAVVKQLTGGIAYLFKKNKVDLIKGRGFLKGPGQIEVATAEGTIENLQAENIILATGSEPALIKALGYNGRTVVTSTEALAWTEVPAELLIIGGGVIGCEFATLFATLGSKVTIVEMMPAILPMIDSEISRRFSMLLKKTGVEIKTKAQITEVKEAGGRVQATLADGQTINADRVLISIGRQFNTRGLGLEDAGITLGPKGEIVVDEYLRTSVPGIYAIGDVTNKIQLAHVASAQGLAAVTTIMGRPTKVNYDAVPSCIYTLPEIAGVGLTKEAAEGRGMKVRVGKFPFQASGKALCSGETDGMVKIIAEAESDRVVGVFIMGPHATELIAEGALAVNKGITAGELAATIHAHPTLSEAVMEAAEAVHGLSIHS</sequence>
<dbReference type="SUPFAM" id="SSF51905">
    <property type="entry name" value="FAD/NAD(P)-binding domain"/>
    <property type="match status" value="1"/>
</dbReference>
<dbReference type="FunFam" id="3.30.390.30:FF:000001">
    <property type="entry name" value="Dihydrolipoyl dehydrogenase"/>
    <property type="match status" value="1"/>
</dbReference>
<evidence type="ECO:0000256" key="9">
    <source>
        <dbReference type="ARBA" id="ARBA00023284"/>
    </source>
</evidence>
<feature type="binding site" evidence="12">
    <location>
        <position position="100"/>
    </location>
    <ligand>
        <name>FAD</name>
        <dbReference type="ChEBI" id="CHEBI:57692"/>
    </ligand>
</feature>
<evidence type="ECO:0000256" key="3">
    <source>
        <dbReference type="ARBA" id="ARBA00016961"/>
    </source>
</evidence>
<dbReference type="GO" id="GO:0005737">
    <property type="term" value="C:cytoplasm"/>
    <property type="evidence" value="ECO:0007669"/>
    <property type="project" value="UniProtKB-ARBA"/>
</dbReference>
<dbReference type="EC" id="1.8.1.4" evidence="2 14"/>
<reference evidence="17" key="1">
    <citation type="journal article" date="2014" name="Gene">
        <title>Genome-guided analysis of transformation efficiency and carbon dioxide assimilation by Moorella thermoacetica Y72.</title>
        <authorList>
            <person name="Tsukahara K."/>
            <person name="Kita A."/>
            <person name="Nakashimada Y."/>
            <person name="Hoshino T."/>
            <person name="Murakami K."/>
        </authorList>
    </citation>
    <scope>NUCLEOTIDE SEQUENCE [LARGE SCALE GENOMIC DNA]</scope>
    <source>
        <strain evidence="17">Y72</strain>
    </source>
</reference>
<feature type="active site" description="Proton acceptor" evidence="11">
    <location>
        <position position="489"/>
    </location>
</feature>
<keyword evidence="9 14" id="KW-0676">Redox-active center</keyword>
<dbReference type="Gene3D" id="3.50.50.60">
    <property type="entry name" value="FAD/NAD(P)-binding domain"/>
    <property type="match status" value="2"/>
</dbReference>
<feature type="binding site" evidence="12">
    <location>
        <position position="163"/>
    </location>
    <ligand>
        <name>FAD</name>
        <dbReference type="ChEBI" id="CHEBI:57692"/>
    </ligand>
</feature>
<dbReference type="GO" id="GO:0050660">
    <property type="term" value="F:flavin adenine dinucleotide binding"/>
    <property type="evidence" value="ECO:0007669"/>
    <property type="project" value="InterPro"/>
</dbReference>
<feature type="domain" description="Pyridine nucleotide-disulphide oxidoreductase dimerisation" evidence="15">
    <location>
        <begin position="391"/>
        <end position="500"/>
    </location>
</feature>
<gene>
    <name evidence="17" type="ORF">MTY_0233</name>
</gene>
<feature type="binding site" evidence="12">
    <location>
        <begin position="229"/>
        <end position="236"/>
    </location>
    <ligand>
        <name>NAD(+)</name>
        <dbReference type="ChEBI" id="CHEBI:57540"/>
    </ligand>
</feature>
<dbReference type="PANTHER" id="PTHR22912:SF151">
    <property type="entry name" value="DIHYDROLIPOYL DEHYDROGENASE, MITOCHONDRIAL"/>
    <property type="match status" value="1"/>
</dbReference>
<evidence type="ECO:0000313" key="17">
    <source>
        <dbReference type="EMBL" id="GAF24905.1"/>
    </source>
</evidence>
<keyword evidence="12" id="KW-0547">Nucleotide-binding</keyword>
<evidence type="ECO:0000256" key="11">
    <source>
        <dbReference type="PIRSR" id="PIRSR000350-2"/>
    </source>
</evidence>
<dbReference type="PROSITE" id="PS51257">
    <property type="entry name" value="PROKAR_LIPOPROTEIN"/>
    <property type="match status" value="1"/>
</dbReference>
<dbReference type="Pfam" id="PF07992">
    <property type="entry name" value="Pyr_redox_2"/>
    <property type="match status" value="1"/>
</dbReference>
<dbReference type="SUPFAM" id="SSF55424">
    <property type="entry name" value="FAD/NAD-linked reductases, dimerisation (C-terminal) domain"/>
    <property type="match status" value="1"/>
</dbReference>